<proteinExistence type="predicted"/>
<dbReference type="EMBL" id="JBANRG010000020">
    <property type="protein sequence ID" value="KAK7457078.1"/>
    <property type="molecule type" value="Genomic_DNA"/>
</dbReference>
<accession>A0ABR1JE64</accession>
<evidence type="ECO:0000313" key="3">
    <source>
        <dbReference type="Proteomes" id="UP001498398"/>
    </source>
</evidence>
<evidence type="ECO:0000313" key="2">
    <source>
        <dbReference type="EMBL" id="KAK7457078.1"/>
    </source>
</evidence>
<feature type="compositionally biased region" description="Polar residues" evidence="1">
    <location>
        <begin position="27"/>
        <end position="41"/>
    </location>
</feature>
<keyword evidence="3" id="KW-1185">Reference proteome</keyword>
<feature type="compositionally biased region" description="Acidic residues" evidence="1">
    <location>
        <begin position="42"/>
        <end position="51"/>
    </location>
</feature>
<name>A0ABR1JE64_9AGAR</name>
<protein>
    <submittedName>
        <fullName evidence="2">Uncharacterized protein</fullName>
    </submittedName>
</protein>
<reference evidence="2 3" key="1">
    <citation type="submission" date="2024-01" db="EMBL/GenBank/DDBJ databases">
        <title>A draft genome for the cacao thread blight pathogen Marasmiellus scandens.</title>
        <authorList>
            <person name="Baruah I.K."/>
            <person name="Leung J."/>
            <person name="Bukari Y."/>
            <person name="Amoako-Attah I."/>
            <person name="Meinhardt L.W."/>
            <person name="Bailey B.A."/>
            <person name="Cohen S.P."/>
        </authorList>
    </citation>
    <scope>NUCLEOTIDE SEQUENCE [LARGE SCALE GENOMIC DNA]</scope>
    <source>
        <strain evidence="2 3">GH-19</strain>
    </source>
</reference>
<comment type="caution">
    <text evidence="2">The sequence shown here is derived from an EMBL/GenBank/DDBJ whole genome shotgun (WGS) entry which is preliminary data.</text>
</comment>
<gene>
    <name evidence="2" type="ORF">VKT23_010379</name>
</gene>
<feature type="region of interest" description="Disordered" evidence="1">
    <location>
        <begin position="1"/>
        <end position="70"/>
    </location>
</feature>
<dbReference type="Proteomes" id="UP001498398">
    <property type="component" value="Unassembled WGS sequence"/>
</dbReference>
<sequence length="115" mass="12470">MSKAHIPLDTLNGVNSLLDQGLDDNNRNSQPAQIDNPNQTMDIEDDRDAEAEGGNMDEAPPPENEENDTYLHNECQVYIVVCLGETRKMTTITMTKTTAIPVGAGAKITGILNGK</sequence>
<organism evidence="2 3">
    <name type="scientific">Marasmiellus scandens</name>
    <dbReference type="NCBI Taxonomy" id="2682957"/>
    <lineage>
        <taxon>Eukaryota</taxon>
        <taxon>Fungi</taxon>
        <taxon>Dikarya</taxon>
        <taxon>Basidiomycota</taxon>
        <taxon>Agaricomycotina</taxon>
        <taxon>Agaricomycetes</taxon>
        <taxon>Agaricomycetidae</taxon>
        <taxon>Agaricales</taxon>
        <taxon>Marasmiineae</taxon>
        <taxon>Omphalotaceae</taxon>
        <taxon>Marasmiellus</taxon>
    </lineage>
</organism>
<evidence type="ECO:0000256" key="1">
    <source>
        <dbReference type="SAM" id="MobiDB-lite"/>
    </source>
</evidence>